<dbReference type="InterPro" id="IPR043732">
    <property type="entry name" value="DUF5675"/>
</dbReference>
<comment type="caution">
    <text evidence="2">The sequence shown here is derived from an EMBL/GenBank/DDBJ whole genome shotgun (WGS) entry which is preliminary data.</text>
</comment>
<feature type="domain" description="DUF5675" evidence="1">
    <location>
        <begin position="11"/>
        <end position="127"/>
    </location>
</feature>
<gene>
    <name evidence="2" type="ORF">Q4490_17405</name>
</gene>
<organism evidence="2 3">
    <name type="scientific">Neptunomonas phycophila</name>
    <dbReference type="NCBI Taxonomy" id="1572645"/>
    <lineage>
        <taxon>Bacteria</taxon>
        <taxon>Pseudomonadati</taxon>
        <taxon>Pseudomonadota</taxon>
        <taxon>Gammaproteobacteria</taxon>
        <taxon>Oceanospirillales</taxon>
        <taxon>Oceanospirillaceae</taxon>
        <taxon>Neptunomonas</taxon>
    </lineage>
</organism>
<evidence type="ECO:0000313" key="3">
    <source>
        <dbReference type="Proteomes" id="UP001169862"/>
    </source>
</evidence>
<protein>
    <submittedName>
        <fullName evidence="2">DUF5675 family protein</fullName>
    </submittedName>
</protein>
<dbReference type="Pfam" id="PF18925">
    <property type="entry name" value="DUF5675"/>
    <property type="match status" value="1"/>
</dbReference>
<dbReference type="Proteomes" id="UP001169862">
    <property type="component" value="Unassembled WGS sequence"/>
</dbReference>
<sequence length="143" mass="15802">MADQNGCTIRVVRKWQTPSSTISEYTVDDADISGYMLEEKGPSTTLPNLDRRIPAGSYSLMWHSSARFKKILPKLFNDEVPASRQILIHRGNSASDTEGCLLPGTSKGPNHVNKSGVKVQELIKHLQACDINSSQVIITEEFS</sequence>
<reference evidence="2" key="1">
    <citation type="submission" date="2023-07" db="EMBL/GenBank/DDBJ databases">
        <title>Genome content predicts the carbon catabolic preferences of heterotrophic bacteria.</title>
        <authorList>
            <person name="Gralka M."/>
        </authorList>
    </citation>
    <scope>NUCLEOTIDE SEQUENCE</scope>
    <source>
        <strain evidence="2">I2M16</strain>
    </source>
</reference>
<dbReference type="EMBL" id="JAUOPG010000016">
    <property type="protein sequence ID" value="MDO6455342.1"/>
    <property type="molecule type" value="Genomic_DNA"/>
</dbReference>
<evidence type="ECO:0000313" key="2">
    <source>
        <dbReference type="EMBL" id="MDO6455342.1"/>
    </source>
</evidence>
<dbReference type="RefSeq" id="WP_303552392.1">
    <property type="nucleotide sequence ID" value="NZ_JAUOPG010000016.1"/>
</dbReference>
<dbReference type="AlphaFoldDB" id="A0AAW7XM52"/>
<name>A0AAW7XM52_9GAMM</name>
<evidence type="ECO:0000259" key="1">
    <source>
        <dbReference type="Pfam" id="PF18925"/>
    </source>
</evidence>
<proteinExistence type="predicted"/>
<accession>A0AAW7XM52</accession>